<gene>
    <name evidence="1" type="ORF">VCUG_02837</name>
</gene>
<dbReference type="VEuPathDB" id="MicrosporidiaDB:VCUG_02837"/>
<dbReference type="EMBL" id="GL877407">
    <property type="protein sequence ID" value="ETA55719.1"/>
    <property type="molecule type" value="Genomic_DNA"/>
</dbReference>
<keyword evidence="2" id="KW-1185">Reference proteome</keyword>
<dbReference type="RefSeq" id="XP_008073444.1">
    <property type="nucleotide sequence ID" value="XM_008075253.1"/>
</dbReference>
<dbReference type="GeneID" id="19880693"/>
<sequence>MHNYNSQYTRIAISCVFEPLSTIIQPINDKRVQMLDRTSLLRMEESMHDSIVTGLRYATHFPAVIGEQTCDRTINESL</sequence>
<reference evidence="2" key="1">
    <citation type="submission" date="2011-03" db="EMBL/GenBank/DDBJ databases">
        <title>The genome sequence of Vavraia culicis strain floridensis.</title>
        <authorList>
            <consortium name="The Broad Institute Genome Sequencing Platform"/>
            <person name="Cuomo C."/>
            <person name="Becnel J."/>
            <person name="Sanscrainte N."/>
            <person name="Young S.K."/>
            <person name="Zeng Q."/>
            <person name="Gargeya S."/>
            <person name="Fitzgerald M."/>
            <person name="Haas B."/>
            <person name="Abouelleil A."/>
            <person name="Alvarado L."/>
            <person name="Arachchi H.M."/>
            <person name="Berlin A."/>
            <person name="Chapman S.B."/>
            <person name="Gearin G."/>
            <person name="Goldberg J."/>
            <person name="Griggs A."/>
            <person name="Gujja S."/>
            <person name="Hansen M."/>
            <person name="Heiman D."/>
            <person name="Howarth C."/>
            <person name="Larimer J."/>
            <person name="Lui A."/>
            <person name="MacDonald P.J.P."/>
            <person name="McCowen C."/>
            <person name="Montmayeur A."/>
            <person name="Murphy C."/>
            <person name="Neiman D."/>
            <person name="Pearson M."/>
            <person name="Priest M."/>
            <person name="Roberts A."/>
            <person name="Saif S."/>
            <person name="Shea T."/>
            <person name="Sisk P."/>
            <person name="Stolte C."/>
            <person name="Sykes S."/>
            <person name="Wortman J."/>
            <person name="Nusbaum C."/>
            <person name="Birren B."/>
        </authorList>
    </citation>
    <scope>NUCLEOTIDE SEQUENCE [LARGE SCALE GENOMIC DNA]</scope>
    <source>
        <strain evidence="2">floridensis</strain>
    </source>
</reference>
<proteinExistence type="predicted"/>
<evidence type="ECO:0000313" key="1">
    <source>
        <dbReference type="EMBL" id="ETA55719.1"/>
    </source>
</evidence>
<dbReference type="InParanoid" id="A0A024RE48"/>
<name>A0A024RE48_VAVCU</name>
<dbReference type="HOGENOM" id="CLU_2623860_0_0_1"/>
<dbReference type="Proteomes" id="UP000011081">
    <property type="component" value="Unassembled WGS sequence"/>
</dbReference>
<accession>A0A024RE48</accession>
<evidence type="ECO:0000313" key="2">
    <source>
        <dbReference type="Proteomes" id="UP000011081"/>
    </source>
</evidence>
<dbReference type="AlphaFoldDB" id="A0A024RE48"/>
<protein>
    <submittedName>
        <fullName evidence="1">Uncharacterized protein</fullName>
    </submittedName>
</protein>
<organism evidence="1 2">
    <name type="scientific">Vavraia culicis (isolate floridensis)</name>
    <name type="common">Microsporidian parasite</name>
    <dbReference type="NCBI Taxonomy" id="948595"/>
    <lineage>
        <taxon>Eukaryota</taxon>
        <taxon>Fungi</taxon>
        <taxon>Fungi incertae sedis</taxon>
        <taxon>Microsporidia</taxon>
        <taxon>Pleistophoridae</taxon>
        <taxon>Vavraia</taxon>
    </lineage>
</organism>